<name>A6G182_9BACT</name>
<dbReference type="Proteomes" id="UP000005801">
    <property type="component" value="Unassembled WGS sequence"/>
</dbReference>
<sequence>MTVHGVMLSGIREAKRLGVGQILIPGLEGWA</sequence>
<organism evidence="1 2">
    <name type="scientific">Plesiocystis pacifica SIR-1</name>
    <dbReference type="NCBI Taxonomy" id="391625"/>
    <lineage>
        <taxon>Bacteria</taxon>
        <taxon>Pseudomonadati</taxon>
        <taxon>Myxococcota</taxon>
        <taxon>Polyangia</taxon>
        <taxon>Nannocystales</taxon>
        <taxon>Nannocystaceae</taxon>
        <taxon>Plesiocystis</taxon>
    </lineage>
</organism>
<dbReference type="AlphaFoldDB" id="A6G182"/>
<comment type="caution">
    <text evidence="1">The sequence shown here is derived from an EMBL/GenBank/DDBJ whole genome shotgun (WGS) entry which is preliminary data.</text>
</comment>
<proteinExistence type="predicted"/>
<evidence type="ECO:0000313" key="2">
    <source>
        <dbReference type="Proteomes" id="UP000005801"/>
    </source>
</evidence>
<reference evidence="1 2" key="1">
    <citation type="submission" date="2007-06" db="EMBL/GenBank/DDBJ databases">
        <authorList>
            <person name="Shimkets L."/>
            <person name="Ferriera S."/>
            <person name="Johnson J."/>
            <person name="Kravitz S."/>
            <person name="Beeson K."/>
            <person name="Sutton G."/>
            <person name="Rogers Y.-H."/>
            <person name="Friedman R."/>
            <person name="Frazier M."/>
            <person name="Venter J.C."/>
        </authorList>
    </citation>
    <scope>NUCLEOTIDE SEQUENCE [LARGE SCALE GENOMIC DNA]</scope>
    <source>
        <strain evidence="1 2">SIR-1</strain>
    </source>
</reference>
<accession>A6G182</accession>
<gene>
    <name evidence="1" type="ORF">PPSIR1_11395</name>
</gene>
<dbReference type="EMBL" id="ABCS01000011">
    <property type="protein sequence ID" value="EDM80377.1"/>
    <property type="molecule type" value="Genomic_DNA"/>
</dbReference>
<protein>
    <submittedName>
        <fullName evidence="1">Uncharacterized protein</fullName>
    </submittedName>
</protein>
<keyword evidence="2" id="KW-1185">Reference proteome</keyword>
<evidence type="ECO:0000313" key="1">
    <source>
        <dbReference type="EMBL" id="EDM80377.1"/>
    </source>
</evidence>